<dbReference type="EMBL" id="PPPD01000001">
    <property type="protein sequence ID" value="PNY81586.1"/>
    <property type="molecule type" value="Genomic_DNA"/>
</dbReference>
<keyword evidence="6" id="KW-1185">Reference proteome</keyword>
<keyword evidence="2 5" id="KW-0012">Acyltransferase</keyword>
<gene>
    <name evidence="5" type="ORF">CVO96_09545</name>
</gene>
<dbReference type="AlphaFoldDB" id="A0A2K3UYH0"/>
<dbReference type="GO" id="GO:0003841">
    <property type="term" value="F:1-acylglycerol-3-phosphate O-acyltransferase activity"/>
    <property type="evidence" value="ECO:0007669"/>
    <property type="project" value="TreeGrafter"/>
</dbReference>
<dbReference type="SUPFAM" id="SSF69593">
    <property type="entry name" value="Glycerol-3-phosphate (1)-acyltransferase"/>
    <property type="match status" value="1"/>
</dbReference>
<dbReference type="OrthoDB" id="9803035at2"/>
<dbReference type="GO" id="GO:0006654">
    <property type="term" value="P:phosphatidic acid biosynthetic process"/>
    <property type="evidence" value="ECO:0007669"/>
    <property type="project" value="TreeGrafter"/>
</dbReference>
<name>A0A2K3UYH0_9DEIO</name>
<evidence type="ECO:0000256" key="3">
    <source>
        <dbReference type="SAM" id="MobiDB-lite"/>
    </source>
</evidence>
<protein>
    <submittedName>
        <fullName evidence="5">Glycerol acyltransferase</fullName>
    </submittedName>
</protein>
<feature type="region of interest" description="Disordered" evidence="3">
    <location>
        <begin position="185"/>
        <end position="206"/>
    </location>
</feature>
<accession>A0A2K3UYH0</accession>
<evidence type="ECO:0000256" key="1">
    <source>
        <dbReference type="ARBA" id="ARBA00022679"/>
    </source>
</evidence>
<dbReference type="Proteomes" id="UP000236379">
    <property type="component" value="Unassembled WGS sequence"/>
</dbReference>
<dbReference type="Pfam" id="PF01553">
    <property type="entry name" value="Acyltransferase"/>
    <property type="match status" value="1"/>
</dbReference>
<proteinExistence type="predicted"/>
<evidence type="ECO:0000313" key="5">
    <source>
        <dbReference type="EMBL" id="PNY81586.1"/>
    </source>
</evidence>
<dbReference type="RefSeq" id="WP_103312029.1">
    <property type="nucleotide sequence ID" value="NZ_PPPD01000001.1"/>
</dbReference>
<dbReference type="SMART" id="SM00563">
    <property type="entry name" value="PlsC"/>
    <property type="match status" value="1"/>
</dbReference>
<organism evidence="5 6">
    <name type="scientific">Deinococcus koreensis</name>
    <dbReference type="NCBI Taxonomy" id="2054903"/>
    <lineage>
        <taxon>Bacteria</taxon>
        <taxon>Thermotogati</taxon>
        <taxon>Deinococcota</taxon>
        <taxon>Deinococci</taxon>
        <taxon>Deinococcales</taxon>
        <taxon>Deinococcaceae</taxon>
        <taxon>Deinococcus</taxon>
    </lineage>
</organism>
<evidence type="ECO:0000313" key="6">
    <source>
        <dbReference type="Proteomes" id="UP000236379"/>
    </source>
</evidence>
<evidence type="ECO:0000256" key="2">
    <source>
        <dbReference type="ARBA" id="ARBA00023315"/>
    </source>
</evidence>
<feature type="domain" description="Phospholipid/glycerol acyltransferase" evidence="4">
    <location>
        <begin position="39"/>
        <end position="149"/>
    </location>
</feature>
<dbReference type="PANTHER" id="PTHR10434:SF9">
    <property type="entry name" value="PHOSPHOLIPID_GLYCEROL ACYLTRANSFERASE DOMAIN-CONTAINING PROTEIN"/>
    <property type="match status" value="1"/>
</dbReference>
<comment type="caution">
    <text evidence="5">The sequence shown here is derived from an EMBL/GenBank/DDBJ whole genome shotgun (WGS) entry which is preliminary data.</text>
</comment>
<dbReference type="PANTHER" id="PTHR10434">
    <property type="entry name" value="1-ACYL-SN-GLYCEROL-3-PHOSPHATE ACYLTRANSFERASE"/>
    <property type="match status" value="1"/>
</dbReference>
<keyword evidence="1 5" id="KW-0808">Transferase</keyword>
<evidence type="ECO:0000259" key="4">
    <source>
        <dbReference type="SMART" id="SM00563"/>
    </source>
</evidence>
<dbReference type="InterPro" id="IPR002123">
    <property type="entry name" value="Plipid/glycerol_acylTrfase"/>
</dbReference>
<sequence length="206" mass="22355">MSPLWPGRKHTLTSRLALGTMRLLGWTPVLAPPPGPKFVAAVAPHTSNADFWPGILLSLAMRLPMHFLAKRELFAPPLGFLMRALGGLPVDRQRAGGNFVDAVVAIINREPELVLAVAPEGTRGRGEYWKTGFYYMALDAGVPIGVTAFDWGRRRFGMIGYVQPSGDIDADFAQIRALLQGVRGRTPGQETPAYPRPLQAGGPSRS</sequence>
<reference evidence="5 6" key="1">
    <citation type="submission" date="2018-01" db="EMBL/GenBank/DDBJ databases">
        <title>Deinococcus koreensis sp. nov., a radiation-resistant bacterium isolated from river water.</title>
        <authorList>
            <person name="Choi A."/>
        </authorList>
    </citation>
    <scope>NUCLEOTIDE SEQUENCE [LARGE SCALE GENOMIC DNA]</scope>
    <source>
        <strain evidence="5 6">SJW1-2</strain>
    </source>
</reference>